<gene>
    <name evidence="1" type="ORF">Fmac_021397</name>
</gene>
<accession>A0ABD1LWS7</accession>
<evidence type="ECO:0000313" key="1">
    <source>
        <dbReference type="EMBL" id="KAL2327970.1"/>
    </source>
</evidence>
<protein>
    <submittedName>
        <fullName evidence="1">Uncharacterized protein</fullName>
    </submittedName>
</protein>
<name>A0ABD1LWS7_9FABA</name>
<dbReference type="AlphaFoldDB" id="A0ABD1LWS7"/>
<organism evidence="1 2">
    <name type="scientific">Flemingia macrophylla</name>
    <dbReference type="NCBI Taxonomy" id="520843"/>
    <lineage>
        <taxon>Eukaryota</taxon>
        <taxon>Viridiplantae</taxon>
        <taxon>Streptophyta</taxon>
        <taxon>Embryophyta</taxon>
        <taxon>Tracheophyta</taxon>
        <taxon>Spermatophyta</taxon>
        <taxon>Magnoliopsida</taxon>
        <taxon>eudicotyledons</taxon>
        <taxon>Gunneridae</taxon>
        <taxon>Pentapetalae</taxon>
        <taxon>rosids</taxon>
        <taxon>fabids</taxon>
        <taxon>Fabales</taxon>
        <taxon>Fabaceae</taxon>
        <taxon>Papilionoideae</taxon>
        <taxon>50 kb inversion clade</taxon>
        <taxon>NPAAA clade</taxon>
        <taxon>indigoferoid/millettioid clade</taxon>
        <taxon>Phaseoleae</taxon>
        <taxon>Flemingia</taxon>
    </lineage>
</organism>
<evidence type="ECO:0000313" key="2">
    <source>
        <dbReference type="Proteomes" id="UP001603857"/>
    </source>
</evidence>
<proteinExistence type="predicted"/>
<keyword evidence="2" id="KW-1185">Reference proteome</keyword>
<sequence>MTPSSLVGCSIVSIPLYLDDDRVTEDYLWLFYMKRKSWNNAGSKFGIYVDISYGLTGSAEVKRYGYGWVYEKDLQISNTKL</sequence>
<dbReference type="EMBL" id="JBGMDY010000007">
    <property type="protein sequence ID" value="KAL2327970.1"/>
    <property type="molecule type" value="Genomic_DNA"/>
</dbReference>
<dbReference type="Proteomes" id="UP001603857">
    <property type="component" value="Unassembled WGS sequence"/>
</dbReference>
<comment type="caution">
    <text evidence="1">The sequence shown here is derived from an EMBL/GenBank/DDBJ whole genome shotgun (WGS) entry which is preliminary data.</text>
</comment>
<reference evidence="1 2" key="1">
    <citation type="submission" date="2024-08" db="EMBL/GenBank/DDBJ databases">
        <title>Insights into the chromosomal genome structure of Flemingia macrophylla.</title>
        <authorList>
            <person name="Ding Y."/>
            <person name="Zhao Y."/>
            <person name="Bi W."/>
            <person name="Wu M."/>
            <person name="Zhao G."/>
            <person name="Gong Y."/>
            <person name="Li W."/>
            <person name="Zhang P."/>
        </authorList>
    </citation>
    <scope>NUCLEOTIDE SEQUENCE [LARGE SCALE GENOMIC DNA]</scope>
    <source>
        <strain evidence="1">DYQJB</strain>
        <tissue evidence="1">Leaf</tissue>
    </source>
</reference>